<dbReference type="InterPro" id="IPR008271">
    <property type="entry name" value="Ser/Thr_kinase_AS"/>
</dbReference>
<evidence type="ECO:0000256" key="2">
    <source>
        <dbReference type="ARBA" id="ARBA00022527"/>
    </source>
</evidence>
<evidence type="ECO:0000259" key="11">
    <source>
        <dbReference type="PROSITE" id="PS50011"/>
    </source>
</evidence>
<dbReference type="PROSITE" id="PS50966">
    <property type="entry name" value="ZF_SWIM"/>
    <property type="match status" value="1"/>
</dbReference>
<dbReference type="InterPro" id="IPR017441">
    <property type="entry name" value="Protein_kinase_ATP_BS"/>
</dbReference>
<name>A0A8B6EY11_MYTGA</name>
<dbReference type="SMART" id="SM00220">
    <property type="entry name" value="S_TKc"/>
    <property type="match status" value="1"/>
</dbReference>
<dbReference type="PROSITE" id="PS00107">
    <property type="entry name" value="PROTEIN_KINASE_ATP"/>
    <property type="match status" value="1"/>
</dbReference>
<dbReference type="PROSITE" id="PS50011">
    <property type="entry name" value="PROTEIN_KINASE_DOM"/>
    <property type="match status" value="1"/>
</dbReference>
<protein>
    <recommendedName>
        <fullName evidence="1">non-specific serine/threonine protein kinase</fullName>
        <ecNumber evidence="1">2.7.11.1</ecNumber>
    </recommendedName>
</protein>
<dbReference type="Pfam" id="PF09588">
    <property type="entry name" value="YqaJ"/>
    <property type="match status" value="1"/>
</dbReference>
<gene>
    <name evidence="13" type="ORF">MGAL_10B035769</name>
</gene>
<reference evidence="13" key="1">
    <citation type="submission" date="2018-11" db="EMBL/GenBank/DDBJ databases">
        <authorList>
            <person name="Alioto T."/>
            <person name="Alioto T."/>
        </authorList>
    </citation>
    <scope>NUCLEOTIDE SEQUENCE</scope>
</reference>
<sequence>MESLEKVTDENFVPTDKKKKVGSYILGRTIGEGSFAKVRQGFHIIAKEKVAVKVVPKKALLAKESVRRNVRREAIVLQKIQHPNIVRMYEVMETENGYYLVLESVEGGEFIKYLCMKKFLPEFECRKFARQLVSAVDHLHRSNIVHRDLKLENFLLDKDLNLKIIVLSRHRSYDASEMGARRQLKAKCHCLPSIPTKDKKKKPAYQTWVYLSKVTGRVHNAECNCVAGAGESCSHIAALLYGIADITQQKYSGKIAPTSKACEWIKPRNRNLSPKKSQEMVFNKFKSPDRKVSLYSVNASFSKDLSTPAILSFKERLMNVNPDAGWLMNFPQISDSCENNTSVSTLPKLHNINFSYMDTVDITSIECVQHFLSYFDSLKITKDDCSKIEVATREQHKNPLWKQVRRGRLTASKFGNIVRRKVDTEPDNLIKYLLDYTPSFTNAAISWGKDHEQIAIDSYLIRVRESHPPLTATKNGVIINENLPHLGATPDGLVYCPHCNPYHGVIEVKCPYALRDMHPLEAARQSNFCCELDNFGRLRLKRSHSYYYQVQGQLAITKRAWCHFVVWTNKGMEFERICYDKELWENIMLPKLNAFFCSAIVPELFTSRVKRRLKLYN</sequence>
<evidence type="ECO:0000256" key="8">
    <source>
        <dbReference type="ARBA" id="ARBA00048679"/>
    </source>
</evidence>
<dbReference type="PANTHER" id="PTHR47526:SF3">
    <property type="entry name" value="PHD-TYPE DOMAIN-CONTAINING PROTEIN"/>
    <property type="match status" value="1"/>
</dbReference>
<dbReference type="EC" id="2.7.11.1" evidence="1"/>
<evidence type="ECO:0000256" key="7">
    <source>
        <dbReference type="ARBA" id="ARBA00047899"/>
    </source>
</evidence>
<feature type="binding site" evidence="10">
    <location>
        <position position="58"/>
    </location>
    <ligand>
        <name>ATP</name>
        <dbReference type="ChEBI" id="CHEBI:30616"/>
    </ligand>
</feature>
<dbReference type="GO" id="GO:0005524">
    <property type="term" value="F:ATP binding"/>
    <property type="evidence" value="ECO:0007669"/>
    <property type="project" value="UniProtKB-UniRule"/>
</dbReference>
<evidence type="ECO:0000256" key="9">
    <source>
        <dbReference type="PROSITE-ProRule" id="PRU00325"/>
    </source>
</evidence>
<dbReference type="InterPro" id="IPR007527">
    <property type="entry name" value="Znf_SWIM"/>
</dbReference>
<keyword evidence="6 10" id="KW-0067">ATP-binding</keyword>
<keyword evidence="2" id="KW-0723">Serine/threonine-protein kinase</keyword>
<comment type="catalytic activity">
    <reaction evidence="7">
        <text>L-threonyl-[protein] + ATP = O-phospho-L-threonyl-[protein] + ADP + H(+)</text>
        <dbReference type="Rhea" id="RHEA:46608"/>
        <dbReference type="Rhea" id="RHEA-COMP:11060"/>
        <dbReference type="Rhea" id="RHEA-COMP:11605"/>
        <dbReference type="ChEBI" id="CHEBI:15378"/>
        <dbReference type="ChEBI" id="CHEBI:30013"/>
        <dbReference type="ChEBI" id="CHEBI:30616"/>
        <dbReference type="ChEBI" id="CHEBI:61977"/>
        <dbReference type="ChEBI" id="CHEBI:456216"/>
        <dbReference type="EC" id="2.7.11.1"/>
    </reaction>
</comment>
<evidence type="ECO:0000313" key="14">
    <source>
        <dbReference type="Proteomes" id="UP000596742"/>
    </source>
</evidence>
<dbReference type="AlphaFoldDB" id="A0A8B6EY11"/>
<comment type="caution">
    <text evidence="13">The sequence shown here is derived from an EMBL/GenBank/DDBJ whole genome shotgun (WGS) entry which is preliminary data.</text>
</comment>
<dbReference type="InterPro" id="IPR011604">
    <property type="entry name" value="PDDEXK-like_dom_sf"/>
</dbReference>
<keyword evidence="3" id="KW-0808">Transferase</keyword>
<feature type="domain" description="Protein kinase" evidence="11">
    <location>
        <begin position="24"/>
        <end position="454"/>
    </location>
</feature>
<dbReference type="GO" id="GO:0006281">
    <property type="term" value="P:DNA repair"/>
    <property type="evidence" value="ECO:0007669"/>
    <property type="project" value="UniProtKB-ARBA"/>
</dbReference>
<dbReference type="OrthoDB" id="6119443at2759"/>
<dbReference type="GO" id="GO:0004674">
    <property type="term" value="F:protein serine/threonine kinase activity"/>
    <property type="evidence" value="ECO:0007669"/>
    <property type="project" value="UniProtKB-KW"/>
</dbReference>
<dbReference type="Proteomes" id="UP000596742">
    <property type="component" value="Unassembled WGS sequence"/>
</dbReference>
<evidence type="ECO:0000256" key="3">
    <source>
        <dbReference type="ARBA" id="ARBA00022679"/>
    </source>
</evidence>
<feature type="domain" description="SWIM-type" evidence="12">
    <location>
        <begin position="205"/>
        <end position="244"/>
    </location>
</feature>
<dbReference type="Pfam" id="PF00069">
    <property type="entry name" value="Pkinase"/>
    <property type="match status" value="1"/>
</dbReference>
<dbReference type="GO" id="GO:0008270">
    <property type="term" value="F:zinc ion binding"/>
    <property type="evidence" value="ECO:0007669"/>
    <property type="project" value="UniProtKB-KW"/>
</dbReference>
<evidence type="ECO:0000256" key="4">
    <source>
        <dbReference type="ARBA" id="ARBA00022741"/>
    </source>
</evidence>
<evidence type="ECO:0000256" key="1">
    <source>
        <dbReference type="ARBA" id="ARBA00012513"/>
    </source>
</evidence>
<organism evidence="13 14">
    <name type="scientific">Mytilus galloprovincialis</name>
    <name type="common">Mediterranean mussel</name>
    <dbReference type="NCBI Taxonomy" id="29158"/>
    <lineage>
        <taxon>Eukaryota</taxon>
        <taxon>Metazoa</taxon>
        <taxon>Spiralia</taxon>
        <taxon>Lophotrochozoa</taxon>
        <taxon>Mollusca</taxon>
        <taxon>Bivalvia</taxon>
        <taxon>Autobranchia</taxon>
        <taxon>Pteriomorphia</taxon>
        <taxon>Mytilida</taxon>
        <taxon>Mytiloidea</taxon>
        <taxon>Mytilidae</taxon>
        <taxon>Mytilinae</taxon>
        <taxon>Mytilus</taxon>
    </lineage>
</organism>
<dbReference type="SUPFAM" id="SSF52980">
    <property type="entry name" value="Restriction endonuclease-like"/>
    <property type="match status" value="1"/>
</dbReference>
<dbReference type="InterPro" id="IPR019080">
    <property type="entry name" value="YqaJ_viral_recombinase"/>
</dbReference>
<dbReference type="SUPFAM" id="SSF56112">
    <property type="entry name" value="Protein kinase-like (PK-like)"/>
    <property type="match status" value="1"/>
</dbReference>
<dbReference type="CDD" id="cd22343">
    <property type="entry name" value="PDDEXK_lambda_exonuclease-like"/>
    <property type="match status" value="1"/>
</dbReference>
<evidence type="ECO:0000256" key="10">
    <source>
        <dbReference type="PROSITE-ProRule" id="PRU10141"/>
    </source>
</evidence>
<dbReference type="Gene3D" id="1.10.510.10">
    <property type="entry name" value="Transferase(Phosphotransferase) domain 1"/>
    <property type="match status" value="1"/>
</dbReference>
<keyword evidence="9" id="KW-0862">Zinc</keyword>
<keyword evidence="9" id="KW-0479">Metal-binding</keyword>
<evidence type="ECO:0000256" key="5">
    <source>
        <dbReference type="ARBA" id="ARBA00022777"/>
    </source>
</evidence>
<dbReference type="Gene3D" id="3.90.320.10">
    <property type="match status" value="1"/>
</dbReference>
<keyword evidence="5" id="KW-0418">Kinase</keyword>
<evidence type="ECO:0000259" key="12">
    <source>
        <dbReference type="PROSITE" id="PS50966"/>
    </source>
</evidence>
<dbReference type="InterPro" id="IPR011009">
    <property type="entry name" value="Kinase-like_dom_sf"/>
</dbReference>
<proteinExistence type="predicted"/>
<keyword evidence="9" id="KW-0863">Zinc-finger</keyword>
<evidence type="ECO:0000313" key="13">
    <source>
        <dbReference type="EMBL" id="VDI41828.1"/>
    </source>
</evidence>
<dbReference type="InterPro" id="IPR000719">
    <property type="entry name" value="Prot_kinase_dom"/>
</dbReference>
<dbReference type="PANTHER" id="PTHR47526">
    <property type="entry name" value="ATP-DEPENDENT DNA HELICASE"/>
    <property type="match status" value="1"/>
</dbReference>
<dbReference type="PROSITE" id="PS00108">
    <property type="entry name" value="PROTEIN_KINASE_ST"/>
    <property type="match status" value="1"/>
</dbReference>
<accession>A0A8B6EY11</accession>
<comment type="catalytic activity">
    <reaction evidence="8">
        <text>L-seryl-[protein] + ATP = O-phospho-L-seryl-[protein] + ADP + H(+)</text>
        <dbReference type="Rhea" id="RHEA:17989"/>
        <dbReference type="Rhea" id="RHEA-COMP:9863"/>
        <dbReference type="Rhea" id="RHEA-COMP:11604"/>
        <dbReference type="ChEBI" id="CHEBI:15378"/>
        <dbReference type="ChEBI" id="CHEBI:29999"/>
        <dbReference type="ChEBI" id="CHEBI:30616"/>
        <dbReference type="ChEBI" id="CHEBI:83421"/>
        <dbReference type="ChEBI" id="CHEBI:456216"/>
        <dbReference type="EC" id="2.7.11.1"/>
    </reaction>
</comment>
<dbReference type="EMBL" id="UYJE01005944">
    <property type="protein sequence ID" value="VDI41828.1"/>
    <property type="molecule type" value="Genomic_DNA"/>
</dbReference>
<evidence type="ECO:0000256" key="6">
    <source>
        <dbReference type="ARBA" id="ARBA00022840"/>
    </source>
</evidence>
<keyword evidence="4 10" id="KW-0547">Nucleotide-binding</keyword>
<dbReference type="FunFam" id="3.30.200.20:FF:000003">
    <property type="entry name" value="Non-specific serine/threonine protein kinase"/>
    <property type="match status" value="1"/>
</dbReference>
<keyword evidence="14" id="KW-1185">Reference proteome</keyword>
<dbReference type="InterPro" id="IPR011335">
    <property type="entry name" value="Restrct_endonuc-II-like"/>
</dbReference>